<keyword evidence="12" id="KW-1185">Reference proteome</keyword>
<protein>
    <recommendedName>
        <fullName evidence="8">Ribonuclease Z</fullName>
        <shortName evidence="8">RNase Z</shortName>
        <ecNumber evidence="8">3.1.26.11</ecNumber>
    </recommendedName>
    <alternativeName>
        <fullName evidence="8">tRNA 3 endonuclease</fullName>
    </alternativeName>
    <alternativeName>
        <fullName evidence="8">tRNase Z</fullName>
    </alternativeName>
</protein>
<keyword evidence="6 8" id="KW-0378">Hydrolase</keyword>
<dbReference type="InterPro" id="IPR036866">
    <property type="entry name" value="RibonucZ/Hydroxyglut_hydro"/>
</dbReference>
<dbReference type="OrthoDB" id="9800940at2"/>
<evidence type="ECO:0000256" key="1">
    <source>
        <dbReference type="ARBA" id="ARBA00011738"/>
    </source>
</evidence>
<evidence type="ECO:0000256" key="3">
    <source>
        <dbReference type="ARBA" id="ARBA00022722"/>
    </source>
</evidence>
<feature type="binding site" evidence="8">
    <location>
        <position position="62"/>
    </location>
    <ligand>
        <name>Zn(2+)</name>
        <dbReference type="ChEBI" id="CHEBI:29105"/>
        <label>1</label>
        <note>catalytic</note>
    </ligand>
</feature>
<dbReference type="Pfam" id="PF23023">
    <property type="entry name" value="Anti-Pycsar_Apyc1"/>
    <property type="match status" value="1"/>
</dbReference>
<feature type="domain" description="Metallo-beta-lactamase" evidence="10">
    <location>
        <begin position="202"/>
        <end position="271"/>
    </location>
</feature>
<dbReference type="PANTHER" id="PTHR46018:SF2">
    <property type="entry name" value="ZINC PHOSPHODIESTERASE ELAC PROTEIN 1"/>
    <property type="match status" value="1"/>
</dbReference>
<dbReference type="PANTHER" id="PTHR46018">
    <property type="entry name" value="ZINC PHOSPHODIESTERASE ELAC PROTEIN 1"/>
    <property type="match status" value="1"/>
</dbReference>
<dbReference type="eggNOG" id="COG1234">
    <property type="taxonomic scope" value="Bacteria"/>
</dbReference>
<evidence type="ECO:0000256" key="4">
    <source>
        <dbReference type="ARBA" id="ARBA00022723"/>
    </source>
</evidence>
<comment type="catalytic activity">
    <reaction evidence="8">
        <text>Endonucleolytic cleavage of RNA, removing extra 3' nucleotides from tRNA precursor, generating 3' termini of tRNAs. A 3'-hydroxy group is left at the tRNA terminus and a 5'-phosphoryl group is left at the trailer molecule.</text>
        <dbReference type="EC" id="3.1.26.11"/>
    </reaction>
</comment>
<comment type="caution">
    <text evidence="11">The sequence shown here is derived from an EMBL/GenBank/DDBJ whole genome shotgun (WGS) entry which is preliminary data.</text>
</comment>
<comment type="function">
    <text evidence="8">Zinc phosphodiesterase, which displays some tRNA 3'-processing endonuclease activity. Probably involved in tRNA maturation, by removing a 3'-trailer from precursor tRNA.</text>
</comment>
<dbReference type="SUPFAM" id="SSF56281">
    <property type="entry name" value="Metallo-hydrolase/oxidoreductase"/>
    <property type="match status" value="1"/>
</dbReference>
<feature type="compositionally biased region" description="Polar residues" evidence="9">
    <location>
        <begin position="8"/>
        <end position="19"/>
    </location>
</feature>
<evidence type="ECO:0000259" key="10">
    <source>
        <dbReference type="Pfam" id="PF12706"/>
    </source>
</evidence>
<dbReference type="AlphaFoldDB" id="G5H651"/>
<dbReference type="Proteomes" id="UP000006008">
    <property type="component" value="Unassembled WGS sequence"/>
</dbReference>
<feature type="binding site" evidence="8">
    <location>
        <position position="67"/>
    </location>
    <ligand>
        <name>Zn(2+)</name>
        <dbReference type="ChEBI" id="CHEBI:29105"/>
        <label>2</label>
        <note>catalytic</note>
    </ligand>
</feature>
<keyword evidence="7 8" id="KW-0862">Zinc</keyword>
<sequence>MTFRVTILGSSSASPTPKRNPSAHALNVHEQFFLVDCGEGTQKQLRSAGINPLKLNAVFITHLHGDHVFGLFGLISTMGLMGRRTPLKVYAPRPFDEILANHLHYFDAALPYQVQWHEVRTREHELLYENKVLEVWSVPLRHKIPAAGFLFREKTPPLNLLKEAIGRYGLNVAQCVAAKRGEDIPLGDGTTIPNQQLTYTPYEGRSYAYLSDTLYSAKAARLVTGVDLLYHEATFAEQDKTMARETGHSTASQAAKAALAAGARRLLIGHFSSRYKDASGLVEEARELFAETEAVVEGRSYDIPVKKTQPE</sequence>
<evidence type="ECO:0000256" key="7">
    <source>
        <dbReference type="ARBA" id="ARBA00022833"/>
    </source>
</evidence>
<feature type="binding site" evidence="8">
    <location>
        <position position="270"/>
    </location>
    <ligand>
        <name>Zn(2+)</name>
        <dbReference type="ChEBI" id="CHEBI:29105"/>
        <label>2</label>
        <note>catalytic</note>
    </ligand>
</feature>
<feature type="binding site" evidence="8">
    <location>
        <position position="64"/>
    </location>
    <ligand>
        <name>Zn(2+)</name>
        <dbReference type="ChEBI" id="CHEBI:29105"/>
        <label>1</label>
        <note>catalytic</note>
    </ligand>
</feature>
<feature type="binding site" evidence="8">
    <location>
        <position position="212"/>
    </location>
    <ligand>
        <name>Zn(2+)</name>
        <dbReference type="ChEBI" id="CHEBI:29105"/>
        <label>1</label>
        <note>catalytic</note>
    </ligand>
</feature>
<dbReference type="InterPro" id="IPR013471">
    <property type="entry name" value="RNase_Z/BN"/>
</dbReference>
<dbReference type="GeneID" id="92816832"/>
<dbReference type="GO" id="GO:0008270">
    <property type="term" value="F:zinc ion binding"/>
    <property type="evidence" value="ECO:0007669"/>
    <property type="project" value="UniProtKB-UniRule"/>
</dbReference>
<keyword evidence="5 8" id="KW-0255">Endonuclease</keyword>
<dbReference type="EC" id="3.1.26.11" evidence="8"/>
<dbReference type="STRING" id="742725.HMPREF9450_00411"/>
<dbReference type="GO" id="GO:0042781">
    <property type="term" value="F:3'-tRNA processing endoribonuclease activity"/>
    <property type="evidence" value="ECO:0007669"/>
    <property type="project" value="UniProtKB-UniRule"/>
</dbReference>
<evidence type="ECO:0000256" key="6">
    <source>
        <dbReference type="ARBA" id="ARBA00022801"/>
    </source>
</evidence>
<dbReference type="Pfam" id="PF12706">
    <property type="entry name" value="Lactamase_B_2"/>
    <property type="match status" value="1"/>
</dbReference>
<dbReference type="PATRIC" id="fig|742725.3.peg.455"/>
<name>G5H651_9BACT</name>
<feature type="binding site" evidence="8">
    <location>
        <position position="212"/>
    </location>
    <ligand>
        <name>Zn(2+)</name>
        <dbReference type="ChEBI" id="CHEBI:29105"/>
        <label>2</label>
        <note>catalytic</note>
    </ligand>
</feature>
<evidence type="ECO:0000256" key="9">
    <source>
        <dbReference type="SAM" id="MobiDB-lite"/>
    </source>
</evidence>
<dbReference type="NCBIfam" id="TIGR02651">
    <property type="entry name" value="RNase_Z"/>
    <property type="match status" value="1"/>
</dbReference>
<comment type="subunit">
    <text evidence="1 8">Homodimer.</text>
</comment>
<evidence type="ECO:0000256" key="2">
    <source>
        <dbReference type="ARBA" id="ARBA00022694"/>
    </source>
</evidence>
<dbReference type="CDD" id="cd07717">
    <property type="entry name" value="RNaseZ_ZiPD-like_MBL-fold"/>
    <property type="match status" value="1"/>
</dbReference>
<dbReference type="Gene3D" id="3.60.15.10">
    <property type="entry name" value="Ribonuclease Z/Hydroxyacylglutathione hydrolase-like"/>
    <property type="match status" value="1"/>
</dbReference>
<keyword evidence="2 8" id="KW-0819">tRNA processing</keyword>
<evidence type="ECO:0000313" key="11">
    <source>
        <dbReference type="EMBL" id="EHB93145.1"/>
    </source>
</evidence>
<reference evidence="11 12" key="1">
    <citation type="submission" date="2011-08" db="EMBL/GenBank/DDBJ databases">
        <title>The Genome Sequence of Alistipes indistinctus YIT 12060.</title>
        <authorList>
            <consortium name="The Broad Institute Genome Sequencing Platform"/>
            <person name="Earl A."/>
            <person name="Ward D."/>
            <person name="Feldgarden M."/>
            <person name="Gevers D."/>
            <person name="Morotomi M."/>
            <person name="Young S.K."/>
            <person name="Zeng Q."/>
            <person name="Gargeya S."/>
            <person name="Fitzgerald M."/>
            <person name="Haas B."/>
            <person name="Abouelleil A."/>
            <person name="Alvarado L."/>
            <person name="Arachchi H.M."/>
            <person name="Berlin A."/>
            <person name="Brown A."/>
            <person name="Chapman S.B."/>
            <person name="Chen Z."/>
            <person name="Dunbar C."/>
            <person name="Freedman E."/>
            <person name="Gearin G."/>
            <person name="Gellesch M."/>
            <person name="Goldberg J."/>
            <person name="Griggs A."/>
            <person name="Gujja S."/>
            <person name="Heiman D."/>
            <person name="Howarth C."/>
            <person name="Larson L."/>
            <person name="Lui A."/>
            <person name="MacDonald P.J.P."/>
            <person name="Montmayeur A."/>
            <person name="Murphy C."/>
            <person name="Neiman D."/>
            <person name="Pearson M."/>
            <person name="Priest M."/>
            <person name="Roberts A."/>
            <person name="Saif S."/>
            <person name="Shea T."/>
            <person name="Shenoy N."/>
            <person name="Sisk P."/>
            <person name="Stolte C."/>
            <person name="Sykes S."/>
            <person name="Wortman J."/>
            <person name="Nusbaum C."/>
            <person name="Birren B."/>
        </authorList>
    </citation>
    <scope>NUCLEOTIDE SEQUENCE [LARGE SCALE GENOMIC DNA]</scope>
    <source>
        <strain evidence="11 12">YIT 12060</strain>
    </source>
</reference>
<dbReference type="EMBL" id="ADLD01000004">
    <property type="protein sequence ID" value="EHB93145.1"/>
    <property type="molecule type" value="Genomic_DNA"/>
</dbReference>
<keyword evidence="3 8" id="KW-0540">Nuclease</keyword>
<feature type="region of interest" description="Disordered" evidence="9">
    <location>
        <begin position="1"/>
        <end position="22"/>
    </location>
</feature>
<proteinExistence type="inferred from homology"/>
<comment type="similarity">
    <text evidence="8">Belongs to the RNase Z family.</text>
</comment>
<keyword evidence="4 8" id="KW-0479">Metal-binding</keyword>
<dbReference type="HOGENOM" id="CLU_031317_2_1_10"/>
<feature type="binding site" evidence="8">
    <location>
        <position position="66"/>
    </location>
    <ligand>
        <name>Zn(2+)</name>
        <dbReference type="ChEBI" id="CHEBI:29105"/>
        <label>2</label>
        <note>catalytic</note>
    </ligand>
</feature>
<feature type="binding site" evidence="8">
    <location>
        <position position="142"/>
    </location>
    <ligand>
        <name>Zn(2+)</name>
        <dbReference type="ChEBI" id="CHEBI:29105"/>
        <label>1</label>
        <note>catalytic</note>
    </ligand>
</feature>
<accession>G5H651</accession>
<feature type="active site" description="Proton acceptor" evidence="8">
    <location>
        <position position="66"/>
    </location>
</feature>
<organism evidence="11 12">
    <name type="scientific">Alistipes indistinctus YIT 12060</name>
    <dbReference type="NCBI Taxonomy" id="742725"/>
    <lineage>
        <taxon>Bacteria</taxon>
        <taxon>Pseudomonadati</taxon>
        <taxon>Bacteroidota</taxon>
        <taxon>Bacteroidia</taxon>
        <taxon>Bacteroidales</taxon>
        <taxon>Rikenellaceae</taxon>
        <taxon>Alistipes</taxon>
    </lineage>
</organism>
<dbReference type="NCBIfam" id="NF000801">
    <property type="entry name" value="PRK00055.1-3"/>
    <property type="match status" value="1"/>
</dbReference>
<evidence type="ECO:0000256" key="8">
    <source>
        <dbReference type="HAMAP-Rule" id="MF_01818"/>
    </source>
</evidence>
<evidence type="ECO:0000313" key="12">
    <source>
        <dbReference type="Proteomes" id="UP000006008"/>
    </source>
</evidence>
<comment type="cofactor">
    <cofactor evidence="8">
        <name>Zn(2+)</name>
        <dbReference type="ChEBI" id="CHEBI:29105"/>
    </cofactor>
    <text evidence="8">Binds 2 Zn(2+) ions.</text>
</comment>
<evidence type="ECO:0000256" key="5">
    <source>
        <dbReference type="ARBA" id="ARBA00022759"/>
    </source>
</evidence>
<dbReference type="InterPro" id="IPR001279">
    <property type="entry name" value="Metallo-B-lactamas"/>
</dbReference>
<gene>
    <name evidence="8" type="primary">rnz</name>
    <name evidence="11" type="ORF">HMPREF9450_00411</name>
</gene>
<dbReference type="RefSeq" id="WP_009133217.1">
    <property type="nucleotide sequence ID" value="NZ_CP102250.1"/>
</dbReference>
<dbReference type="HAMAP" id="MF_01818">
    <property type="entry name" value="RNase_Z_BN"/>
    <property type="match status" value="1"/>
</dbReference>